<sequence>MESSLENVTPSIINVTTVNVTLSDKELLDLRLGDRHMSTVALVVLNIIYIAIFVRWFAGEYMYLRSDRKEPVHAHSYKLLSLQSSHC</sequence>
<gene>
    <name evidence="2" type="ORF">DPMN_054419</name>
</gene>
<feature type="transmembrane region" description="Helical" evidence="1">
    <location>
        <begin position="37"/>
        <end position="58"/>
    </location>
</feature>
<reference evidence="2" key="2">
    <citation type="submission" date="2020-11" db="EMBL/GenBank/DDBJ databases">
        <authorList>
            <person name="McCartney M.A."/>
            <person name="Auch B."/>
            <person name="Kono T."/>
            <person name="Mallez S."/>
            <person name="Becker A."/>
            <person name="Gohl D.M."/>
            <person name="Silverstein K.A.T."/>
            <person name="Koren S."/>
            <person name="Bechman K.B."/>
            <person name="Herman A."/>
            <person name="Abrahante J.E."/>
            <person name="Garbe J."/>
        </authorList>
    </citation>
    <scope>NUCLEOTIDE SEQUENCE</scope>
    <source>
        <strain evidence="2">Duluth1</strain>
        <tissue evidence="2">Whole animal</tissue>
    </source>
</reference>
<dbReference type="AlphaFoldDB" id="A0A9D4CNV2"/>
<protein>
    <submittedName>
        <fullName evidence="2">Uncharacterized protein</fullName>
    </submittedName>
</protein>
<comment type="caution">
    <text evidence="2">The sequence shown here is derived from an EMBL/GenBank/DDBJ whole genome shotgun (WGS) entry which is preliminary data.</text>
</comment>
<evidence type="ECO:0000313" key="2">
    <source>
        <dbReference type="EMBL" id="KAH3728462.1"/>
    </source>
</evidence>
<keyword evidence="1" id="KW-1133">Transmembrane helix</keyword>
<keyword evidence="3" id="KW-1185">Reference proteome</keyword>
<proteinExistence type="predicted"/>
<evidence type="ECO:0000256" key="1">
    <source>
        <dbReference type="SAM" id="Phobius"/>
    </source>
</evidence>
<evidence type="ECO:0000313" key="3">
    <source>
        <dbReference type="Proteomes" id="UP000828390"/>
    </source>
</evidence>
<dbReference type="Proteomes" id="UP000828390">
    <property type="component" value="Unassembled WGS sequence"/>
</dbReference>
<keyword evidence="1" id="KW-0812">Transmembrane</keyword>
<dbReference type="EMBL" id="JAIWYP010000012">
    <property type="protein sequence ID" value="KAH3728462.1"/>
    <property type="molecule type" value="Genomic_DNA"/>
</dbReference>
<keyword evidence="1" id="KW-0472">Membrane</keyword>
<reference evidence="2" key="1">
    <citation type="journal article" date="2019" name="bioRxiv">
        <title>The Genome of the Zebra Mussel, Dreissena polymorpha: A Resource for Invasive Species Research.</title>
        <authorList>
            <person name="McCartney M.A."/>
            <person name="Auch B."/>
            <person name="Kono T."/>
            <person name="Mallez S."/>
            <person name="Zhang Y."/>
            <person name="Obille A."/>
            <person name="Becker A."/>
            <person name="Abrahante J.E."/>
            <person name="Garbe J."/>
            <person name="Badalamenti J.P."/>
            <person name="Herman A."/>
            <person name="Mangelson H."/>
            <person name="Liachko I."/>
            <person name="Sullivan S."/>
            <person name="Sone E.D."/>
            <person name="Koren S."/>
            <person name="Silverstein K.A.T."/>
            <person name="Beckman K.B."/>
            <person name="Gohl D.M."/>
        </authorList>
    </citation>
    <scope>NUCLEOTIDE SEQUENCE</scope>
    <source>
        <strain evidence="2">Duluth1</strain>
        <tissue evidence="2">Whole animal</tissue>
    </source>
</reference>
<accession>A0A9D4CNV2</accession>
<name>A0A9D4CNV2_DREPO</name>
<organism evidence="2 3">
    <name type="scientific">Dreissena polymorpha</name>
    <name type="common">Zebra mussel</name>
    <name type="synonym">Mytilus polymorpha</name>
    <dbReference type="NCBI Taxonomy" id="45954"/>
    <lineage>
        <taxon>Eukaryota</taxon>
        <taxon>Metazoa</taxon>
        <taxon>Spiralia</taxon>
        <taxon>Lophotrochozoa</taxon>
        <taxon>Mollusca</taxon>
        <taxon>Bivalvia</taxon>
        <taxon>Autobranchia</taxon>
        <taxon>Heteroconchia</taxon>
        <taxon>Euheterodonta</taxon>
        <taxon>Imparidentia</taxon>
        <taxon>Neoheterodontei</taxon>
        <taxon>Myida</taxon>
        <taxon>Dreissenoidea</taxon>
        <taxon>Dreissenidae</taxon>
        <taxon>Dreissena</taxon>
    </lineage>
</organism>